<dbReference type="AlphaFoldDB" id="A0A426YYN4"/>
<dbReference type="Proteomes" id="UP000287651">
    <property type="component" value="Unassembled WGS sequence"/>
</dbReference>
<dbReference type="PROSITE" id="PS00079">
    <property type="entry name" value="MULTICOPPER_OXIDASE1"/>
    <property type="match status" value="1"/>
</dbReference>
<sequence>MTAKRSDLEGSSDDGGRRVQQQRRLRLRYDFVAASAVGCSKGAIAIGGRWAVVCMVVAEGSSGMEREMAAVVFNLLLVAIKIVGSE</sequence>
<keyword evidence="1" id="KW-0479">Metal-binding</keyword>
<accession>A0A426YYN4</accession>
<reference evidence="4 5" key="1">
    <citation type="journal article" date="2014" name="Agronomy (Basel)">
        <title>A Draft Genome Sequence for Ensete ventricosum, the Drought-Tolerant Tree Against Hunger.</title>
        <authorList>
            <person name="Harrison J."/>
            <person name="Moore K.A."/>
            <person name="Paszkiewicz K."/>
            <person name="Jones T."/>
            <person name="Grant M."/>
            <person name="Ambacheew D."/>
            <person name="Muzemil S."/>
            <person name="Studholme D.J."/>
        </authorList>
    </citation>
    <scope>NUCLEOTIDE SEQUENCE [LARGE SCALE GENOMIC DNA]</scope>
</reference>
<evidence type="ECO:0000256" key="1">
    <source>
        <dbReference type="ARBA" id="ARBA00022723"/>
    </source>
</evidence>
<comment type="caution">
    <text evidence="4">The sequence shown here is derived from an EMBL/GenBank/DDBJ whole genome shotgun (WGS) entry which is preliminary data.</text>
</comment>
<dbReference type="EMBL" id="AMZH03009475">
    <property type="protein sequence ID" value="RRT56771.1"/>
    <property type="molecule type" value="Genomic_DNA"/>
</dbReference>
<keyword evidence="3" id="KW-0472">Membrane</keyword>
<evidence type="ECO:0000313" key="4">
    <source>
        <dbReference type="EMBL" id="RRT56771.1"/>
    </source>
</evidence>
<organism evidence="4 5">
    <name type="scientific">Ensete ventricosum</name>
    <name type="common">Abyssinian banana</name>
    <name type="synonym">Musa ensete</name>
    <dbReference type="NCBI Taxonomy" id="4639"/>
    <lineage>
        <taxon>Eukaryota</taxon>
        <taxon>Viridiplantae</taxon>
        <taxon>Streptophyta</taxon>
        <taxon>Embryophyta</taxon>
        <taxon>Tracheophyta</taxon>
        <taxon>Spermatophyta</taxon>
        <taxon>Magnoliopsida</taxon>
        <taxon>Liliopsida</taxon>
        <taxon>Zingiberales</taxon>
        <taxon>Musaceae</taxon>
        <taxon>Ensete</taxon>
    </lineage>
</organism>
<dbReference type="InterPro" id="IPR033138">
    <property type="entry name" value="Cu_oxidase_CS"/>
</dbReference>
<evidence type="ECO:0000256" key="2">
    <source>
        <dbReference type="SAM" id="MobiDB-lite"/>
    </source>
</evidence>
<keyword evidence="3" id="KW-0812">Transmembrane</keyword>
<proteinExistence type="predicted"/>
<gene>
    <name evidence="4" type="ORF">B296_00006837</name>
</gene>
<name>A0A426YYN4_ENSVE</name>
<feature type="transmembrane region" description="Helical" evidence="3">
    <location>
        <begin position="68"/>
        <end position="84"/>
    </location>
</feature>
<feature type="region of interest" description="Disordered" evidence="2">
    <location>
        <begin position="1"/>
        <end position="21"/>
    </location>
</feature>
<dbReference type="GO" id="GO:0046872">
    <property type="term" value="F:metal ion binding"/>
    <property type="evidence" value="ECO:0007669"/>
    <property type="project" value="UniProtKB-KW"/>
</dbReference>
<feature type="transmembrane region" description="Helical" evidence="3">
    <location>
        <begin position="27"/>
        <end position="48"/>
    </location>
</feature>
<evidence type="ECO:0000256" key="3">
    <source>
        <dbReference type="SAM" id="Phobius"/>
    </source>
</evidence>
<evidence type="ECO:0000313" key="5">
    <source>
        <dbReference type="Proteomes" id="UP000287651"/>
    </source>
</evidence>
<protein>
    <submittedName>
        <fullName evidence="4">Uncharacterized protein</fullName>
    </submittedName>
</protein>
<keyword evidence="3" id="KW-1133">Transmembrane helix</keyword>